<reference evidence="2" key="1">
    <citation type="submission" date="2015-05" db="EMBL/GenBank/DDBJ databases">
        <title>Draft genome sequencing of a biphenyl-degrading bacterium, Pseudomonas balearica KF707 (=NBRC110670).</title>
        <authorList>
            <person name="Kimura N."/>
            <person name="Hirose J."/>
            <person name="Watanabe T."/>
            <person name="Suenaga H."/>
            <person name="Fujihara H."/>
            <person name="Noguchi M."/>
            <person name="Hashimoto M."/>
            <person name="Shimodaira J."/>
            <person name="Tsuchikane K."/>
            <person name="Hosoyama A."/>
            <person name="Yamazoe A."/>
            <person name="Fujita N."/>
            <person name="Furukawa K."/>
        </authorList>
    </citation>
    <scope>NUCLEOTIDE SEQUENCE [LARGE SCALE GENOMIC DNA]</scope>
    <source>
        <strain evidence="2">DSM 10086 / NBRC 110670 / KF707</strain>
    </source>
</reference>
<dbReference type="AlphaFoldDB" id="A0AAD1C5M9"/>
<evidence type="ECO:0000313" key="2">
    <source>
        <dbReference type="Proteomes" id="UP000218554"/>
    </source>
</evidence>
<evidence type="ECO:0000313" key="1">
    <source>
        <dbReference type="EMBL" id="BAU76074.1"/>
    </source>
</evidence>
<gene>
    <name evidence="1" type="ORF">KF707C_43860</name>
</gene>
<proteinExistence type="predicted"/>
<protein>
    <submittedName>
        <fullName evidence="1">Uncharacterized protein</fullName>
    </submittedName>
</protein>
<organism evidence="1 2">
    <name type="scientific">Metapseudomonas furukawaii</name>
    <name type="common">Pseudomonas furukawaii</name>
    <dbReference type="NCBI Taxonomy" id="1149133"/>
    <lineage>
        <taxon>Bacteria</taxon>
        <taxon>Pseudomonadati</taxon>
        <taxon>Pseudomonadota</taxon>
        <taxon>Gammaproteobacteria</taxon>
        <taxon>Pseudomonadales</taxon>
        <taxon>Pseudomonadaceae</taxon>
        <taxon>Metapseudomonas</taxon>
    </lineage>
</organism>
<dbReference type="EMBL" id="AP014862">
    <property type="protein sequence ID" value="BAU76074.1"/>
    <property type="molecule type" value="Genomic_DNA"/>
</dbReference>
<sequence>MAAHHGRVSLLLSREFVRLPRRRRIIRRRCNPLPNGPGFAAKSGII</sequence>
<keyword evidence="2" id="KW-1185">Reference proteome</keyword>
<accession>A0AAD1C5M9</accession>
<dbReference type="Proteomes" id="UP000218554">
    <property type="component" value="Chromosome"/>
</dbReference>
<dbReference type="KEGG" id="pfuw:KF707C_43860"/>
<name>A0AAD1C5M9_METFU</name>
<reference evidence="1 2" key="2">
    <citation type="journal article" date="2017" name="Int. J. Syst. Evol. Microbiol.">
        <title>Pseudomonas furukawaii sp. nov., a polychlorinated biphenyl-degrading bacterium isolated from biphenyl-contaminated soil in Japan.</title>
        <authorList>
            <person name="Kimura N."/>
            <person name="Watanabe T."/>
            <person name="Suenaga H."/>
            <person name="Fujihara H."/>
            <person name="Futagami T."/>
            <person name="Goto M."/>
            <person name="Hanada S."/>
            <person name="Hirose J."/>
        </authorList>
    </citation>
    <scope>NUCLEOTIDE SEQUENCE [LARGE SCALE GENOMIC DNA]</scope>
    <source>
        <strain evidence="2">DSM 10086 / NBRC 110670 / KF707</strain>
    </source>
</reference>